<dbReference type="STRING" id="299255.SAMN02745129_0787"/>
<evidence type="ECO:0000256" key="4">
    <source>
        <dbReference type="ARBA" id="ARBA00022490"/>
    </source>
</evidence>
<dbReference type="PANTHER" id="PTHR11735">
    <property type="entry name" value="TRNA N6-ADENOSINE THREONYLCARBAMOYLTRANSFERASE"/>
    <property type="match status" value="1"/>
</dbReference>
<evidence type="ECO:0000313" key="9">
    <source>
        <dbReference type="Proteomes" id="UP000184268"/>
    </source>
</evidence>
<dbReference type="AlphaFoldDB" id="A0A1M5MUM4"/>
<feature type="domain" description="Gcp-like" evidence="7">
    <location>
        <begin position="30"/>
        <end position="223"/>
    </location>
</feature>
<dbReference type="NCBIfam" id="TIGR03725">
    <property type="entry name" value="T6A_YeaZ"/>
    <property type="match status" value="1"/>
</dbReference>
<comment type="subcellular location">
    <subcellularLocation>
        <location evidence="1">Cytoplasm</location>
    </subcellularLocation>
</comment>
<keyword evidence="5" id="KW-0819">tRNA processing</keyword>
<dbReference type="CDD" id="cd24032">
    <property type="entry name" value="ASKHA_NBD_TsaB"/>
    <property type="match status" value="1"/>
</dbReference>
<dbReference type="InterPro" id="IPR000905">
    <property type="entry name" value="Gcp-like_dom"/>
</dbReference>
<dbReference type="GO" id="GO:0002949">
    <property type="term" value="P:tRNA threonylcarbamoyladenosine modification"/>
    <property type="evidence" value="ECO:0007669"/>
    <property type="project" value="InterPro"/>
</dbReference>
<evidence type="ECO:0000313" key="8">
    <source>
        <dbReference type="EMBL" id="SHG80998.1"/>
    </source>
</evidence>
<accession>A0A1M5MUM4</accession>
<evidence type="ECO:0000259" key="7">
    <source>
        <dbReference type="Pfam" id="PF00814"/>
    </source>
</evidence>
<organism evidence="8 9">
    <name type="scientific">Ferrimonas marina</name>
    <dbReference type="NCBI Taxonomy" id="299255"/>
    <lineage>
        <taxon>Bacteria</taxon>
        <taxon>Pseudomonadati</taxon>
        <taxon>Pseudomonadota</taxon>
        <taxon>Gammaproteobacteria</taxon>
        <taxon>Alteromonadales</taxon>
        <taxon>Ferrimonadaceae</taxon>
        <taxon>Ferrimonas</taxon>
    </lineage>
</organism>
<dbReference type="PANTHER" id="PTHR11735:SF11">
    <property type="entry name" value="TRNA THREONYLCARBAMOYLADENOSINE BIOSYNTHESIS PROTEIN TSAB"/>
    <property type="match status" value="1"/>
</dbReference>
<evidence type="ECO:0000256" key="5">
    <source>
        <dbReference type="ARBA" id="ARBA00022694"/>
    </source>
</evidence>
<name>A0A1M5MUM4_9GAMM</name>
<comment type="similarity">
    <text evidence="2">Belongs to the KAE1 / TsaD family. TsaB subfamily.</text>
</comment>
<reference evidence="8 9" key="1">
    <citation type="submission" date="2016-11" db="EMBL/GenBank/DDBJ databases">
        <authorList>
            <person name="Jaros S."/>
            <person name="Januszkiewicz K."/>
            <person name="Wedrychowicz H."/>
        </authorList>
    </citation>
    <scope>NUCLEOTIDE SEQUENCE [LARGE SCALE GENOMIC DNA]</scope>
    <source>
        <strain evidence="8 9">DSM 16917</strain>
    </source>
</reference>
<dbReference type="InterPro" id="IPR022496">
    <property type="entry name" value="T6A_TsaB"/>
</dbReference>
<dbReference type="SUPFAM" id="SSF53067">
    <property type="entry name" value="Actin-like ATPase domain"/>
    <property type="match status" value="2"/>
</dbReference>
<dbReference type="Gene3D" id="3.30.420.40">
    <property type="match status" value="2"/>
</dbReference>
<sequence length="230" mass="24723">MSNTILIIDTATENCSAALHHEGKTYAQVEEAPREHSQKILPMVDDLLAQAGLTLNQVSAIGFGRGPGSFTGIRIGTAMMQGLSLGADLPVLPISNLAAMAQGAIDLGAKEVMAAIDARMGEVYLGHFVAKDGLATLVGEERVLKPQDAMAQWQLQGDAVVAVGTGFETYPELLADERLEFDARCRLPTAQMMLPLAQAMWQAGEALPLEQVEPVYLRNEVAWKKLPGRE</sequence>
<protein>
    <recommendedName>
        <fullName evidence="3">tRNA threonylcarbamoyladenosine biosynthesis protein TsaB</fullName>
    </recommendedName>
    <alternativeName>
        <fullName evidence="6">t(6)A37 threonylcarbamoyladenosine biosynthesis protein TsaB</fullName>
    </alternativeName>
</protein>
<dbReference type="FunFam" id="3.30.420.40:FF:000097">
    <property type="entry name" value="tRNA threonylcarbamoyladenosine biosynthesis protein TsaB"/>
    <property type="match status" value="1"/>
</dbReference>
<dbReference type="InterPro" id="IPR043129">
    <property type="entry name" value="ATPase_NBD"/>
</dbReference>
<evidence type="ECO:0000256" key="3">
    <source>
        <dbReference type="ARBA" id="ARBA00019012"/>
    </source>
</evidence>
<keyword evidence="9" id="KW-1185">Reference proteome</keyword>
<dbReference type="Pfam" id="PF00814">
    <property type="entry name" value="TsaD"/>
    <property type="match status" value="1"/>
</dbReference>
<dbReference type="RefSeq" id="WP_067654204.1">
    <property type="nucleotide sequence ID" value="NZ_FQXG01000001.1"/>
</dbReference>
<evidence type="ECO:0000256" key="1">
    <source>
        <dbReference type="ARBA" id="ARBA00004496"/>
    </source>
</evidence>
<keyword evidence="4" id="KW-0963">Cytoplasm</keyword>
<evidence type="ECO:0000256" key="2">
    <source>
        <dbReference type="ARBA" id="ARBA00010493"/>
    </source>
</evidence>
<dbReference type="OrthoDB" id="9809995at2"/>
<gene>
    <name evidence="8" type="ORF">SAMN02745129_0787</name>
</gene>
<evidence type="ECO:0000256" key="6">
    <source>
        <dbReference type="ARBA" id="ARBA00032446"/>
    </source>
</evidence>
<dbReference type="Proteomes" id="UP000184268">
    <property type="component" value="Unassembled WGS sequence"/>
</dbReference>
<dbReference type="GO" id="GO:0005829">
    <property type="term" value="C:cytosol"/>
    <property type="evidence" value="ECO:0007669"/>
    <property type="project" value="TreeGrafter"/>
</dbReference>
<dbReference type="EMBL" id="FQXG01000001">
    <property type="protein sequence ID" value="SHG80998.1"/>
    <property type="molecule type" value="Genomic_DNA"/>
</dbReference>
<proteinExistence type="inferred from homology"/>